<dbReference type="EMBL" id="OX596085">
    <property type="protein sequence ID" value="CAM9345513.1"/>
    <property type="molecule type" value="Genomic_DNA"/>
</dbReference>
<protein>
    <submittedName>
        <fullName evidence="1">Uncharacterized protein</fullName>
    </submittedName>
</protein>
<name>A0AC59Y3D4_RANTA</name>
<organism evidence="1 2">
    <name type="scientific">Rangifer tarandus platyrhynchus</name>
    <name type="common">Svalbard reindeer</name>
    <dbReference type="NCBI Taxonomy" id="3082113"/>
    <lineage>
        <taxon>Eukaryota</taxon>
        <taxon>Metazoa</taxon>
        <taxon>Chordata</taxon>
        <taxon>Craniata</taxon>
        <taxon>Vertebrata</taxon>
        <taxon>Euteleostomi</taxon>
        <taxon>Mammalia</taxon>
        <taxon>Eutheria</taxon>
        <taxon>Laurasiatheria</taxon>
        <taxon>Artiodactyla</taxon>
        <taxon>Ruminantia</taxon>
        <taxon>Pecora</taxon>
        <taxon>Cervidae</taxon>
        <taxon>Odocoileinae</taxon>
        <taxon>Rangifer</taxon>
    </lineage>
</organism>
<gene>
    <name evidence="1" type="ORF">MRATA1EN22A_LOCUS1263</name>
</gene>
<sequence length="99" mass="11245">MPSNHLILCCPLLLPPSIFPSIRVFSNESVLHIRWPKYWSFSFSISPSNGYSGLISFRMTGLISLLSNELSIVFSNTTVQKHQFFGAQFSLWSNSHIHT</sequence>
<dbReference type="Proteomes" id="UP001162501">
    <property type="component" value="Chromosome 1"/>
</dbReference>
<evidence type="ECO:0000313" key="2">
    <source>
        <dbReference type="Proteomes" id="UP001162501"/>
    </source>
</evidence>
<reference evidence="1" key="2">
    <citation type="submission" date="2025-03" db="EMBL/GenBank/DDBJ databases">
        <authorList>
            <consortium name="ELIXIR-Norway"/>
            <consortium name="Elixir Norway"/>
        </authorList>
    </citation>
    <scope>NUCLEOTIDE SEQUENCE</scope>
</reference>
<proteinExistence type="predicted"/>
<accession>A0AC59Y3D4</accession>
<reference evidence="1" key="1">
    <citation type="submission" date="2023-05" db="EMBL/GenBank/DDBJ databases">
        <authorList>
            <consortium name="ELIXIR-Norway"/>
        </authorList>
    </citation>
    <scope>NUCLEOTIDE SEQUENCE</scope>
</reference>
<evidence type="ECO:0000313" key="1">
    <source>
        <dbReference type="EMBL" id="CAM9345513.1"/>
    </source>
</evidence>